<reference evidence="1" key="1">
    <citation type="submission" date="2023-01" db="EMBL/GenBank/DDBJ databases">
        <title>Phages are important unrecognized players in the ecology of the oral pathogen Porphyromonas gingivalis.</title>
        <authorList>
            <person name="Matrishin C.B."/>
            <person name="Kauffman K.M."/>
        </authorList>
    </citation>
    <scope>NUCLEOTIDE SEQUENCE</scope>
    <source>
        <strain evidence="1">ATCC 49417</strain>
    </source>
</reference>
<evidence type="ECO:0000313" key="1">
    <source>
        <dbReference type="EMBL" id="WCG02566.1"/>
    </source>
</evidence>
<sequence>MGQIIVTRRDGSEYPLAVKKDATTITSARQNWSLLSEDVVNITIESPYPQDYRIGDTIRAFARDYRLNRLPRVRKTGVYKYTYDLAFEGVQYDLLRVFYDLTIETTSNVLQDVQGDALTGDLRRFATVLVSNANRVYPNRWRLGSCPGTVSDKTLSFSEGDNCLAVLQNLCKEFEVEMEIVQVSGVYVINFHEKVGATLPIEFSFGKGNGLYALDRQNVDSSNIITRLKAYGSTDNITHKYRAHRLCLPGKSKAQSFIEKIEAVRKYGIHEACKIFEDIKPTFNGRITGTFVGEVLKFSDASMFDLNEKEPDGETKYLIAGVSAKIHFNTGNLAGYEFDVHEYDHPSRTFTLKQFQDESGHKFPSDNAVAFQFDVGDEYKILDVTLPGRYQQEAEEKLKEEAEKHYNENSQPKIKYGLSVSKSYLEKLFGTDASANVFSPGDSLHIIDAGIGVDKSVRIQAVDRNLLDVYDYTLTISDTVETSILSSMVSELSSVNNAITMNGLSDPAKAKSNWRSSREIMGMVFDPDGDYYTDKIKPNSVDTLALSVGAKSMQFILSGTTFEANFNGNKNAVRIIGGSLVHYAIEEVIRTWKMSNTTQTMNDDKQAYYIYAKCLRRGNSGVFLFSTETIKADQDPNYYHFWVGVLNSVDPELRVRSIALMYGFSMINGRFITTGRIQSGDKSTYFDLDDAEIAGRINFKDGLVSGDIGVGNSLGINAGICGDGISLSSIRFYAGATKQNKHLAPFRVQQDGTAIAQRIKISGESTFSGMVTGITGSFKRLICVNENSQEVGSIQFGSDGKMWFSGDLFSQGYDYTLGRGYRLYASSIWCRGNFGARSLNTLVVNGSSGYYYVNGLGANNGRIPVTFNQATSGGGVVYYDIPLYGAMGDAAGFAVDLIVINARQRHNYNLVGDQGKSVLVANANDQLSHYIFAHGALQELRGGLVSTLVNVGYANMVPAQGSTVLGAGWLFASQYDNSWG</sequence>
<evidence type="ECO:0000313" key="2">
    <source>
        <dbReference type="Proteomes" id="UP001179501"/>
    </source>
</evidence>
<dbReference type="RefSeq" id="WP_077083575.1">
    <property type="nucleotide sequence ID" value="NZ_CP116614.1"/>
</dbReference>
<organism evidence="1 2">
    <name type="scientific">Porphyromonas gingivalis</name>
    <name type="common">Bacteroides gingivalis</name>
    <dbReference type="NCBI Taxonomy" id="837"/>
    <lineage>
        <taxon>Bacteria</taxon>
        <taxon>Pseudomonadati</taxon>
        <taxon>Bacteroidota</taxon>
        <taxon>Bacteroidia</taxon>
        <taxon>Bacteroidales</taxon>
        <taxon>Porphyromonadaceae</taxon>
        <taxon>Porphyromonas</taxon>
    </lineage>
</organism>
<dbReference type="EMBL" id="CP116614">
    <property type="protein sequence ID" value="WCG02566.1"/>
    <property type="molecule type" value="Genomic_DNA"/>
</dbReference>
<proteinExistence type="predicted"/>
<accession>A0AAE9XDR4</accession>
<protein>
    <submittedName>
        <fullName evidence="1">Phage tail protein</fullName>
    </submittedName>
</protein>
<name>A0AAE9XDR4_PORGN</name>
<dbReference type="AlphaFoldDB" id="A0AAE9XDR4"/>
<gene>
    <name evidence="1" type="ORF">NY151_07855</name>
</gene>
<dbReference type="Proteomes" id="UP001179501">
    <property type="component" value="Chromosome"/>
</dbReference>